<dbReference type="RefSeq" id="WP_012955773.1">
    <property type="nucleotide sequence ID" value="NC_013790.1"/>
</dbReference>
<evidence type="ECO:0000313" key="3">
    <source>
        <dbReference type="Proteomes" id="UP000008680"/>
    </source>
</evidence>
<sequence>MNMSFEEYAVMAINHHIEERNKYLKKEIKAKEEEIQAIDEKIQAKEEEIQAIDEKIQTKEEEIQAKEEKINKIRKLFKDFCENEDEEAMNTIKSILL</sequence>
<dbReference type="Gene3D" id="1.20.5.340">
    <property type="match status" value="1"/>
</dbReference>
<keyword evidence="3" id="KW-1185">Reference proteome</keyword>
<dbReference type="PATRIC" id="fig|634498.28.peg.971"/>
<organism evidence="2 3">
    <name type="scientific">Methanobrevibacter ruminantium (strain ATCC 35063 / DSM 1093 / JCM 13430 / OCM 146 / M1)</name>
    <name type="common">Methanobacterium ruminantium</name>
    <dbReference type="NCBI Taxonomy" id="634498"/>
    <lineage>
        <taxon>Archaea</taxon>
        <taxon>Methanobacteriati</taxon>
        <taxon>Methanobacteriota</taxon>
        <taxon>Methanomada group</taxon>
        <taxon>Methanobacteria</taxon>
        <taxon>Methanobacteriales</taxon>
        <taxon>Methanobacteriaceae</taxon>
        <taxon>Methanobrevibacter</taxon>
    </lineage>
</organism>
<dbReference type="EMBL" id="CP001719">
    <property type="protein sequence ID" value="ADC46822.1"/>
    <property type="molecule type" value="Genomic_DNA"/>
</dbReference>
<dbReference type="HOGENOM" id="CLU_2340224_0_0_2"/>
<proteinExistence type="predicted"/>
<reference evidence="2 3" key="1">
    <citation type="journal article" date="2010" name="PLoS ONE">
        <title>The genome sequence of the rumen methanogen Methanobrevibacter ruminantium reveals new possibilities for controlling ruminant methane emissions.</title>
        <authorList>
            <person name="Leahy S.C."/>
            <person name="Kelly W.J."/>
            <person name="Altermann E."/>
            <person name="Ronimus R.S."/>
            <person name="Yeoman C.J."/>
            <person name="Pacheco D.M."/>
            <person name="Li D."/>
            <person name="Kong Z."/>
            <person name="McTavish S."/>
            <person name="Sang C."/>
            <person name="Lambie S.C."/>
            <person name="Janssen P.H."/>
            <person name="Dey D."/>
            <person name="Attwood G.T."/>
        </authorList>
    </citation>
    <scope>NUCLEOTIDE SEQUENCE [LARGE SCALE GENOMIC DNA]</scope>
    <source>
        <strain evidence="3">ATCC 35063 / DSM 1093 / JCM 13430 / OCM 146 / M1</strain>
    </source>
</reference>
<dbReference type="Proteomes" id="UP000008680">
    <property type="component" value="Chromosome"/>
</dbReference>
<dbReference type="KEGG" id="mru:mru_0971"/>
<dbReference type="AlphaFoldDB" id="D3E2R1"/>
<dbReference type="GeneID" id="8770623"/>
<name>D3E2R1_METRM</name>
<gene>
    <name evidence="2" type="ordered locus">mru_0971</name>
</gene>
<evidence type="ECO:0000256" key="1">
    <source>
        <dbReference type="SAM" id="Coils"/>
    </source>
</evidence>
<keyword evidence="1" id="KW-0175">Coiled coil</keyword>
<accession>D3E2R1</accession>
<protein>
    <submittedName>
        <fullName evidence="2">Uncharacterized protein</fullName>
    </submittedName>
</protein>
<evidence type="ECO:0000313" key="2">
    <source>
        <dbReference type="EMBL" id="ADC46822.1"/>
    </source>
</evidence>
<feature type="coiled-coil region" evidence="1">
    <location>
        <begin position="14"/>
        <end position="76"/>
    </location>
</feature>